<accession>A0A814ALA0</accession>
<evidence type="ECO:0008006" key="13">
    <source>
        <dbReference type="Google" id="ProtNLM"/>
    </source>
</evidence>
<protein>
    <recommendedName>
        <fullName evidence="13">Endothelin-converting enzyme 1</fullName>
    </recommendedName>
</protein>
<dbReference type="GO" id="GO:0004222">
    <property type="term" value="F:metalloendopeptidase activity"/>
    <property type="evidence" value="ECO:0007669"/>
    <property type="project" value="InterPro"/>
</dbReference>
<evidence type="ECO:0000256" key="1">
    <source>
        <dbReference type="ARBA" id="ARBA00001947"/>
    </source>
</evidence>
<dbReference type="PANTHER" id="PTHR11733">
    <property type="entry name" value="ZINC METALLOPROTEASE FAMILY M13 NEPRILYSIN-RELATED"/>
    <property type="match status" value="1"/>
</dbReference>
<evidence type="ECO:0000313" key="11">
    <source>
        <dbReference type="EMBL" id="CAF0913704.1"/>
    </source>
</evidence>
<dbReference type="Pfam" id="PF01431">
    <property type="entry name" value="Peptidase_M13"/>
    <property type="match status" value="1"/>
</dbReference>
<dbReference type="EMBL" id="CAJNOO010000345">
    <property type="protein sequence ID" value="CAF0913704.1"/>
    <property type="molecule type" value="Genomic_DNA"/>
</dbReference>
<organism evidence="11 12">
    <name type="scientific">Rotaria sordida</name>
    <dbReference type="NCBI Taxonomy" id="392033"/>
    <lineage>
        <taxon>Eukaryota</taxon>
        <taxon>Metazoa</taxon>
        <taxon>Spiralia</taxon>
        <taxon>Gnathifera</taxon>
        <taxon>Rotifera</taxon>
        <taxon>Eurotatoria</taxon>
        <taxon>Bdelloidea</taxon>
        <taxon>Philodinida</taxon>
        <taxon>Philodinidae</taxon>
        <taxon>Rotaria</taxon>
    </lineage>
</organism>
<dbReference type="InterPro" id="IPR042089">
    <property type="entry name" value="Peptidase_M13_dom_2"/>
</dbReference>
<name>A0A814ALA0_9BILA</name>
<evidence type="ECO:0000256" key="6">
    <source>
        <dbReference type="ARBA" id="ARBA00022833"/>
    </source>
</evidence>
<evidence type="ECO:0000259" key="10">
    <source>
        <dbReference type="Pfam" id="PF05649"/>
    </source>
</evidence>
<evidence type="ECO:0000256" key="4">
    <source>
        <dbReference type="ARBA" id="ARBA00022723"/>
    </source>
</evidence>
<dbReference type="CDD" id="cd08662">
    <property type="entry name" value="M13"/>
    <property type="match status" value="1"/>
</dbReference>
<dbReference type="InterPro" id="IPR018497">
    <property type="entry name" value="Peptidase_M13_C"/>
</dbReference>
<dbReference type="OrthoDB" id="6475849at2759"/>
<evidence type="ECO:0000256" key="5">
    <source>
        <dbReference type="ARBA" id="ARBA00022801"/>
    </source>
</evidence>
<keyword evidence="8" id="KW-0472">Membrane</keyword>
<dbReference type="Pfam" id="PF05649">
    <property type="entry name" value="Peptidase_M13_N"/>
    <property type="match status" value="1"/>
</dbReference>
<dbReference type="GO" id="GO:0005886">
    <property type="term" value="C:plasma membrane"/>
    <property type="evidence" value="ECO:0007669"/>
    <property type="project" value="TreeGrafter"/>
</dbReference>
<proteinExistence type="inferred from homology"/>
<comment type="caution">
    <text evidence="11">The sequence shown here is derived from an EMBL/GenBank/DDBJ whole genome shotgun (WGS) entry which is preliminary data.</text>
</comment>
<keyword evidence="8" id="KW-1133">Transmembrane helix</keyword>
<reference evidence="11" key="1">
    <citation type="submission" date="2021-02" db="EMBL/GenBank/DDBJ databases">
        <authorList>
            <person name="Nowell W R."/>
        </authorList>
    </citation>
    <scope>NUCLEOTIDE SEQUENCE</scope>
</reference>
<dbReference type="GO" id="GO:0046872">
    <property type="term" value="F:metal ion binding"/>
    <property type="evidence" value="ECO:0007669"/>
    <property type="project" value="UniProtKB-KW"/>
</dbReference>
<evidence type="ECO:0000256" key="8">
    <source>
        <dbReference type="SAM" id="Phobius"/>
    </source>
</evidence>
<dbReference type="GO" id="GO:0016485">
    <property type="term" value="P:protein processing"/>
    <property type="evidence" value="ECO:0007669"/>
    <property type="project" value="TreeGrafter"/>
</dbReference>
<dbReference type="Gene3D" id="3.40.390.10">
    <property type="entry name" value="Collagenase (Catalytic Domain)"/>
    <property type="match status" value="1"/>
</dbReference>
<keyword evidence="7" id="KW-0482">Metalloprotease</keyword>
<keyword evidence="5" id="KW-0378">Hydrolase</keyword>
<dbReference type="AlphaFoldDB" id="A0A814ALA0"/>
<feature type="domain" description="Peptidase M13 N-terminal" evidence="10">
    <location>
        <begin position="117"/>
        <end position="511"/>
    </location>
</feature>
<comment type="similarity">
    <text evidence="2">Belongs to the peptidase M13 family.</text>
</comment>
<dbReference type="PANTHER" id="PTHR11733:SF167">
    <property type="entry name" value="FI17812P1-RELATED"/>
    <property type="match status" value="1"/>
</dbReference>
<feature type="transmembrane region" description="Helical" evidence="8">
    <location>
        <begin position="61"/>
        <end position="82"/>
    </location>
</feature>
<dbReference type="PROSITE" id="PS51885">
    <property type="entry name" value="NEPRILYSIN"/>
    <property type="match status" value="1"/>
</dbReference>
<keyword evidence="8" id="KW-0812">Transmembrane</keyword>
<dbReference type="InterPro" id="IPR008753">
    <property type="entry name" value="Peptidase_M13_N"/>
</dbReference>
<gene>
    <name evidence="11" type="ORF">RFH988_LOCUS9622</name>
</gene>
<evidence type="ECO:0000259" key="9">
    <source>
        <dbReference type="Pfam" id="PF01431"/>
    </source>
</evidence>
<evidence type="ECO:0000313" key="12">
    <source>
        <dbReference type="Proteomes" id="UP000663882"/>
    </source>
</evidence>
<comment type="cofactor">
    <cofactor evidence="1">
        <name>Zn(2+)</name>
        <dbReference type="ChEBI" id="CHEBI:29105"/>
    </cofactor>
</comment>
<dbReference type="SUPFAM" id="SSF55486">
    <property type="entry name" value="Metalloproteases ('zincins'), catalytic domain"/>
    <property type="match status" value="1"/>
</dbReference>
<sequence length="782" mass="92847">MYYQNNKVQDYEQSLKQARISLLNSTFDQLWIQSKKLLLIENKNSTTKIQSLWYNDIKNQFSIIFLIFIIILLLIFSLPFIIRSQYHANNFLHQCSSLACISTSHRIIENLNINKNPCENFYTYACDGWINNHFLTPSETSISYFKEIYKNNLIILYKILQNNSNTNSISIKKFKTYFHTCMNTSNNEKLTRKTLRNILQHVGKSILLFKYWSTKNFNLVKSLIYTHQHKINPFFRISITIDDKNNNYYCIYFEQSGLSFNEKFRYNDKNIRYLFNNFGTKLIKYLHSFLSEYKISKQIDEIFLFEKRLAYIFQIKKFNNPLKLYHIRTFEQIQLWFSSWFDIENYLEKIFHKDKTFFYNQTFLISTPDYFEKLKQLIEITPKYILANYITFQVIQELLPYMPESFNQFRRPLITYLKGIIEEKQLWEICVKRTDDAFGFATGNAILAGLKCALFISKVFDTKSQEKIKHIVEEIRLTFIETLPNIQWMDLETRQQAQIKAQMIIDRLGYPKWLEDERNIDKFYQDLNLSSTNDPIINIMLVRRFQKEQNLKKLGQRPDIEEWTMTPIDVNAYYAPWKNMIVFPAGILQTPFFDANIPISLNFGSIASIIGRNGRYFDGYGNLNNWWQKGSARSFDERAQCFIDQYTQYRIGNKHINGLLTLDENIADNGGLRIAYAAYKRYLKRHHLPSITYLKHHQQQLLPGLNLTDEQLFFIGFAQTWCTKTTPEMAKAALVTDTHAHPKYRVIGTLSNMPEFSKAFKCPKGSPMNPEKRCQIWLDVKR</sequence>
<keyword evidence="3" id="KW-0645">Protease</keyword>
<evidence type="ECO:0000256" key="7">
    <source>
        <dbReference type="ARBA" id="ARBA00023049"/>
    </source>
</evidence>
<evidence type="ECO:0000256" key="3">
    <source>
        <dbReference type="ARBA" id="ARBA00022670"/>
    </source>
</evidence>
<keyword evidence="6" id="KW-0862">Zinc</keyword>
<dbReference type="Gene3D" id="1.10.1380.10">
    <property type="entry name" value="Neutral endopeptidase , domain2"/>
    <property type="match status" value="1"/>
</dbReference>
<dbReference type="PRINTS" id="PR00786">
    <property type="entry name" value="NEPRILYSIN"/>
</dbReference>
<feature type="domain" description="Peptidase M13 C-terminal" evidence="9">
    <location>
        <begin position="571"/>
        <end position="776"/>
    </location>
</feature>
<keyword evidence="4" id="KW-0479">Metal-binding</keyword>
<evidence type="ECO:0000256" key="2">
    <source>
        <dbReference type="ARBA" id="ARBA00007357"/>
    </source>
</evidence>
<dbReference type="InterPro" id="IPR000718">
    <property type="entry name" value="Peptidase_M13"/>
</dbReference>
<dbReference type="Proteomes" id="UP000663882">
    <property type="component" value="Unassembled WGS sequence"/>
</dbReference>
<dbReference type="InterPro" id="IPR024079">
    <property type="entry name" value="MetalloPept_cat_dom_sf"/>
</dbReference>